<protein>
    <submittedName>
        <fullName evidence="3">DNA-binding protein</fullName>
    </submittedName>
</protein>
<keyword evidence="4" id="KW-1185">Reference proteome</keyword>
<evidence type="ECO:0000313" key="3">
    <source>
        <dbReference type="EMBL" id="ADH92502.1"/>
    </source>
</evidence>
<evidence type="ECO:0000259" key="2">
    <source>
        <dbReference type="Pfam" id="PF11268"/>
    </source>
</evidence>
<dbReference type="Pfam" id="PF11268">
    <property type="entry name" value="DUF3071"/>
    <property type="match status" value="1"/>
</dbReference>
<dbReference type="RefSeq" id="WP_013170000.1">
    <property type="nucleotide sequence ID" value="NC_014218.1"/>
</dbReference>
<dbReference type="NCBIfam" id="NF040712">
    <property type="entry name" value="SepH"/>
    <property type="match status" value="1"/>
</dbReference>
<feature type="domain" description="DUF3071" evidence="2">
    <location>
        <begin position="1"/>
        <end position="164"/>
    </location>
</feature>
<dbReference type="OrthoDB" id="5180791at2"/>
<gene>
    <name evidence="3" type="ordered locus">Arch_0770</name>
</gene>
<name>D7BNK3_ARCHD</name>
<dbReference type="InterPro" id="IPR021421">
    <property type="entry name" value="DUF3071"/>
</dbReference>
<keyword evidence="3" id="KW-0238">DNA-binding</keyword>
<sequence length="352" mass="38493">MIELELLGLHPDGNQLSLNDAQGNRYLLPITDSLRAALRKDTQQVETPAEELKPMSPREIQAHIRSGMSVADVCELSSLPASQVSAFAHPIFAEREYTTNRAQNFRLNRETGSMTLEELVISRLVPRGITATDITWDSTRNPGDPWVLTACYTEKGEEHRATWVINLRGQSVEATNDEATWLTETHIPTPTSPWRPLETSSKPALVPAADAVNEEYEPQPAMPKITALDAQPASAGTPSIDDVLASLDFQRGKVRQMPGEAFFDGAHPAASDTYSVRDATVVDISTRKASTPDKARSAESAPTSSTAPTADSADSPAHSLGKKALNRKDSKRRRNRPSMPSWDEIVFGTPKE</sequence>
<dbReference type="STRING" id="644284.Arch_0770"/>
<feature type="region of interest" description="Disordered" evidence="1">
    <location>
        <begin position="285"/>
        <end position="352"/>
    </location>
</feature>
<dbReference type="AlphaFoldDB" id="D7BNK3"/>
<dbReference type="EMBL" id="CP002045">
    <property type="protein sequence ID" value="ADH92502.1"/>
    <property type="molecule type" value="Genomic_DNA"/>
</dbReference>
<dbReference type="InterPro" id="IPR047682">
    <property type="entry name" value="SepH-like"/>
</dbReference>
<evidence type="ECO:0000256" key="1">
    <source>
        <dbReference type="SAM" id="MobiDB-lite"/>
    </source>
</evidence>
<proteinExistence type="predicted"/>
<accession>D7BNK3</accession>
<organism evidence="3 4">
    <name type="scientific">Arcanobacterium haemolyticum (strain ATCC 9345 / DSM 20595 / CCM 5947 / CCUG 17215 / LMG 16163 / NBRC 15585 / NCTC 8452 / 11018)</name>
    <dbReference type="NCBI Taxonomy" id="644284"/>
    <lineage>
        <taxon>Bacteria</taxon>
        <taxon>Bacillati</taxon>
        <taxon>Actinomycetota</taxon>
        <taxon>Actinomycetes</taxon>
        <taxon>Actinomycetales</taxon>
        <taxon>Actinomycetaceae</taxon>
        <taxon>Arcanobacterium</taxon>
    </lineage>
</organism>
<reference evidence="3 4" key="1">
    <citation type="journal article" date="2010" name="Stand. Genomic Sci.">
        <title>Complete genome sequence of Arcanobacterium haemolyticum type strain (11018).</title>
        <authorList>
            <person name="Yasawong M."/>
            <person name="Teshima H."/>
            <person name="Lapidus A."/>
            <person name="Nolan M."/>
            <person name="Lucas S."/>
            <person name="Glavina Del Rio T."/>
            <person name="Tice H."/>
            <person name="Cheng J."/>
            <person name="Bruce D."/>
            <person name="Detter C."/>
            <person name="Tapia R."/>
            <person name="Han C."/>
            <person name="Goodwin L."/>
            <person name="Pitluck S."/>
            <person name="Liolios K."/>
            <person name="Ivanova N."/>
            <person name="Mavromatis K."/>
            <person name="Mikhailova N."/>
            <person name="Pati A."/>
            <person name="Chen A."/>
            <person name="Palaniappan K."/>
            <person name="Land M."/>
            <person name="Hauser L."/>
            <person name="Chang Y."/>
            <person name="Jeffries C."/>
            <person name="Rohde M."/>
            <person name="Sikorski J."/>
            <person name="Pukall R."/>
            <person name="Goker M."/>
            <person name="Woyke T."/>
            <person name="Bristow J."/>
            <person name="Eisen J."/>
            <person name="Markowitz V."/>
            <person name="Hugenholtz P."/>
            <person name="Kyrpides N."/>
            <person name="Klenk H."/>
        </authorList>
    </citation>
    <scope>NUCLEOTIDE SEQUENCE [LARGE SCALE GENOMIC DNA]</scope>
    <source>
        <strain evidence="4">ATCC 9345 / DSM 20595 / CCUG 17215 / LMG 16163 / NBRC 15585 / NCTC 8452 / 11018</strain>
    </source>
</reference>
<feature type="compositionally biased region" description="Low complexity" evidence="1">
    <location>
        <begin position="298"/>
        <end position="317"/>
    </location>
</feature>
<feature type="compositionally biased region" description="Basic residues" evidence="1">
    <location>
        <begin position="320"/>
        <end position="336"/>
    </location>
</feature>
<dbReference type="KEGG" id="ahe:Arch_0770"/>
<dbReference type="Proteomes" id="UP000000376">
    <property type="component" value="Chromosome"/>
</dbReference>
<dbReference type="HOGENOM" id="CLU_021151_2_1_11"/>
<dbReference type="GO" id="GO:0003677">
    <property type="term" value="F:DNA binding"/>
    <property type="evidence" value="ECO:0007669"/>
    <property type="project" value="UniProtKB-KW"/>
</dbReference>
<dbReference type="eggNOG" id="ENOG502ZCFK">
    <property type="taxonomic scope" value="Bacteria"/>
</dbReference>
<evidence type="ECO:0000313" key="4">
    <source>
        <dbReference type="Proteomes" id="UP000000376"/>
    </source>
</evidence>